<dbReference type="GO" id="GO:0006631">
    <property type="term" value="P:fatty acid metabolic process"/>
    <property type="evidence" value="ECO:0007669"/>
    <property type="project" value="TreeGrafter"/>
</dbReference>
<feature type="domain" description="AMP-dependent synthetase/ligase" evidence="4">
    <location>
        <begin position="19"/>
        <end position="368"/>
    </location>
</feature>
<dbReference type="AlphaFoldDB" id="A0A501PH45"/>
<feature type="domain" description="AMP-binding enzyme C-terminal" evidence="5">
    <location>
        <begin position="426"/>
        <end position="501"/>
    </location>
</feature>
<keyword evidence="2" id="KW-0436">Ligase</keyword>
<gene>
    <name evidence="6" type="ORF">FIV46_10785</name>
</gene>
<dbReference type="Proteomes" id="UP000319148">
    <property type="component" value="Unassembled WGS sequence"/>
</dbReference>
<dbReference type="SUPFAM" id="SSF56801">
    <property type="entry name" value="Acetyl-CoA synthetase-like"/>
    <property type="match status" value="1"/>
</dbReference>
<dbReference type="InterPro" id="IPR025110">
    <property type="entry name" value="AMP-bd_C"/>
</dbReference>
<evidence type="ECO:0000313" key="7">
    <source>
        <dbReference type="Proteomes" id="UP000319148"/>
    </source>
</evidence>
<feature type="compositionally biased region" description="Polar residues" evidence="3">
    <location>
        <begin position="157"/>
        <end position="172"/>
    </location>
</feature>
<dbReference type="OrthoDB" id="9803968at2"/>
<dbReference type="InterPro" id="IPR020845">
    <property type="entry name" value="AMP-binding_CS"/>
</dbReference>
<evidence type="ECO:0000313" key="6">
    <source>
        <dbReference type="EMBL" id="TPD59274.1"/>
    </source>
</evidence>
<dbReference type="Pfam" id="PF00501">
    <property type="entry name" value="AMP-binding"/>
    <property type="match status" value="1"/>
</dbReference>
<dbReference type="Gene3D" id="3.30.300.30">
    <property type="match status" value="1"/>
</dbReference>
<dbReference type="PANTHER" id="PTHR43201:SF5">
    <property type="entry name" value="MEDIUM-CHAIN ACYL-COA LIGASE ACSF2, MITOCHONDRIAL"/>
    <property type="match status" value="1"/>
</dbReference>
<name>A0A501PH45_9PROT</name>
<dbReference type="PANTHER" id="PTHR43201">
    <property type="entry name" value="ACYL-COA SYNTHETASE"/>
    <property type="match status" value="1"/>
</dbReference>
<comment type="caution">
    <text evidence="6">The sequence shown here is derived from an EMBL/GenBank/DDBJ whole genome shotgun (WGS) entry which is preliminary data.</text>
</comment>
<proteinExistence type="inferred from homology"/>
<dbReference type="EMBL" id="VFIY01000014">
    <property type="protein sequence ID" value="TPD59274.1"/>
    <property type="molecule type" value="Genomic_DNA"/>
</dbReference>
<evidence type="ECO:0000256" key="3">
    <source>
        <dbReference type="SAM" id="MobiDB-lite"/>
    </source>
</evidence>
<sequence>MTHIDTQPHIGKIILGETVRTLSEINHNATRAAQGLKQLGMGTGDVIALLLRNDFSLFEASFAANLLGALVVPINWHASADEVDYILRDSGARILVAHTDLYNRLEQPSLPGLDLLLVDTPEAIKQAFRIPDAIAKSSEQAFLWDQWLENFPPLQDHPQTSGGSMIYTSGTTGRPKGVRRPPLTKEQMPRAMAMACAMYGFQPDQPATTVITGPMYHSGPNGYGLLAARLNATIVLQPRFNETELLQLIEKHAVTHLHMVPTMFIRLLRLAKEIRMKYDLSSLVWVAHGAAPCPPGVKELMIDWWGPVINEYYGSTETGGITVQTSKDASRKPGSVGRAIEGVDIRIFDDNGQQQDAGITGKIYIRTNAFGDFDYHGKSQDRREISQGDFVWVGDIGYLDEEGFLYLCDRRKDIINSGGVNIYSAEVEAAILDMPGIEDCAVFGIPDDDLGEVVCSHITLIPSAKVTPDQVTDFVRTRLGRMKAPATVVVEDELPRQESGKIFKSKLRAPYWQDRTRNI</sequence>
<feature type="region of interest" description="Disordered" evidence="3">
    <location>
        <begin position="155"/>
        <end position="184"/>
    </location>
</feature>
<accession>A0A501PH45</accession>
<keyword evidence="7" id="KW-1185">Reference proteome</keyword>
<organism evidence="6 7">
    <name type="scientific">Emcibacter nanhaiensis</name>
    <dbReference type="NCBI Taxonomy" id="1505037"/>
    <lineage>
        <taxon>Bacteria</taxon>
        <taxon>Pseudomonadati</taxon>
        <taxon>Pseudomonadota</taxon>
        <taxon>Alphaproteobacteria</taxon>
        <taxon>Emcibacterales</taxon>
        <taxon>Emcibacteraceae</taxon>
        <taxon>Emcibacter</taxon>
    </lineage>
</organism>
<dbReference type="RefSeq" id="WP_139940938.1">
    <property type="nucleotide sequence ID" value="NZ_JBHSYP010000006.1"/>
</dbReference>
<dbReference type="PROSITE" id="PS00455">
    <property type="entry name" value="AMP_BINDING"/>
    <property type="match status" value="1"/>
</dbReference>
<dbReference type="InterPro" id="IPR000873">
    <property type="entry name" value="AMP-dep_synth/lig_dom"/>
</dbReference>
<dbReference type="GO" id="GO:0031956">
    <property type="term" value="F:medium-chain fatty acid-CoA ligase activity"/>
    <property type="evidence" value="ECO:0007669"/>
    <property type="project" value="TreeGrafter"/>
</dbReference>
<evidence type="ECO:0000259" key="5">
    <source>
        <dbReference type="Pfam" id="PF13193"/>
    </source>
</evidence>
<evidence type="ECO:0000256" key="1">
    <source>
        <dbReference type="ARBA" id="ARBA00006432"/>
    </source>
</evidence>
<dbReference type="InterPro" id="IPR042099">
    <property type="entry name" value="ANL_N_sf"/>
</dbReference>
<dbReference type="Gene3D" id="3.40.50.12780">
    <property type="entry name" value="N-terminal domain of ligase-like"/>
    <property type="match status" value="1"/>
</dbReference>
<comment type="similarity">
    <text evidence="1">Belongs to the ATP-dependent AMP-binding enzyme family.</text>
</comment>
<evidence type="ECO:0000259" key="4">
    <source>
        <dbReference type="Pfam" id="PF00501"/>
    </source>
</evidence>
<protein>
    <submittedName>
        <fullName evidence="6">AMP-binding protein</fullName>
    </submittedName>
</protein>
<evidence type="ECO:0000256" key="2">
    <source>
        <dbReference type="ARBA" id="ARBA00022598"/>
    </source>
</evidence>
<dbReference type="Pfam" id="PF13193">
    <property type="entry name" value="AMP-binding_C"/>
    <property type="match status" value="1"/>
</dbReference>
<reference evidence="7" key="1">
    <citation type="submission" date="2019-06" db="EMBL/GenBank/DDBJ databases">
        <title>The complete genome of Emcibacter congregatus ZYLT.</title>
        <authorList>
            <person name="Zhao Z."/>
        </authorList>
    </citation>
    <scope>NUCLEOTIDE SEQUENCE [LARGE SCALE GENOMIC DNA]</scope>
    <source>
        <strain evidence="7">MCCC 1A06723</strain>
    </source>
</reference>
<dbReference type="InterPro" id="IPR045851">
    <property type="entry name" value="AMP-bd_C_sf"/>
</dbReference>